<dbReference type="EMBL" id="KZ819690">
    <property type="protein sequence ID" value="PWN54251.1"/>
    <property type="molecule type" value="Genomic_DNA"/>
</dbReference>
<keyword evidence="1" id="KW-0560">Oxidoreductase</keyword>
<evidence type="ECO:0000313" key="2">
    <source>
        <dbReference type="Proteomes" id="UP000245626"/>
    </source>
</evidence>
<keyword evidence="1" id="KW-0575">Peroxidase</keyword>
<evidence type="ECO:0000313" key="1">
    <source>
        <dbReference type="EMBL" id="PWN54251.1"/>
    </source>
</evidence>
<name>A0ACD0P876_9BASI</name>
<dbReference type="Proteomes" id="UP000245626">
    <property type="component" value="Unassembled WGS sequence"/>
</dbReference>
<keyword evidence="2" id="KW-1185">Reference proteome</keyword>
<reference evidence="1 2" key="1">
    <citation type="journal article" date="2018" name="Mol. Biol. Evol.">
        <title>Broad Genomic Sampling Reveals a Smut Pathogenic Ancestry of the Fungal Clade Ustilaginomycotina.</title>
        <authorList>
            <person name="Kijpornyongpan T."/>
            <person name="Mondo S.J."/>
            <person name="Barry K."/>
            <person name="Sandor L."/>
            <person name="Lee J."/>
            <person name="Lipzen A."/>
            <person name="Pangilinan J."/>
            <person name="LaButti K."/>
            <person name="Hainaut M."/>
            <person name="Henrissat B."/>
            <person name="Grigoriev I.V."/>
            <person name="Spatafora J.W."/>
            <person name="Aime M.C."/>
        </authorList>
    </citation>
    <scope>NUCLEOTIDE SEQUENCE [LARGE SCALE GENOMIC DNA]</scope>
    <source>
        <strain evidence="1 2">SA 807</strain>
    </source>
</reference>
<gene>
    <name evidence="1" type="ORF">IE53DRAFT_258129</name>
</gene>
<accession>A0ACD0P876</accession>
<protein>
    <submittedName>
        <fullName evidence="1">Heme peroxidase</fullName>
    </submittedName>
</protein>
<sequence length="366" mass="40707">MNLSKLLVLGLLHLLPIGTIGGPVFVPDLENRTPGIHGSDRQVVKNLSSRDDVTKNGEKDCPISRLLLARTDDSPKEKRLSFPKFTSPQTEAQQKYQSVYNAIAQILSQDHRSYGPILVRLAWHTSGTYDRTTDSGGSNGGTIRFPKEGNYSSNNGLDIAMSYLEPIKKQFPFISYSDLYTFGGVVAIQEMGGPKIPWRPGRIDKGESESPPDGRLPRGFESGPKLRKIFDAKTFPPQQMVALIGAHVLGGCHKSRSGFAGPWTDSPTTFNNQYYLRLANDEYVIREKMDTLPQFQDQATGRFMMLLADMALVDDPTTLPYVKLYASSQAVWFIDFAFAFSKLLELGVPFKNFQGIVPIQFDKKSG</sequence>
<proteinExistence type="predicted"/>
<organism evidence="1 2">
    <name type="scientific">Violaceomyces palustris</name>
    <dbReference type="NCBI Taxonomy" id="1673888"/>
    <lineage>
        <taxon>Eukaryota</taxon>
        <taxon>Fungi</taxon>
        <taxon>Dikarya</taxon>
        <taxon>Basidiomycota</taxon>
        <taxon>Ustilaginomycotina</taxon>
        <taxon>Ustilaginomycetes</taxon>
        <taxon>Violaceomycetales</taxon>
        <taxon>Violaceomycetaceae</taxon>
        <taxon>Violaceomyces</taxon>
    </lineage>
</organism>